<gene>
    <name evidence="2" type="ORF">D5F51_09145</name>
</gene>
<accession>A0ABX5R084</accession>
<protein>
    <submittedName>
        <fullName evidence="2">Uncharacterized protein</fullName>
    </submittedName>
</protein>
<dbReference type="EMBL" id="CP032487">
    <property type="protein sequence ID" value="QAX78711.1"/>
    <property type="molecule type" value="Genomic_DNA"/>
</dbReference>
<evidence type="ECO:0000313" key="3">
    <source>
        <dbReference type="Proteomes" id="UP000288804"/>
    </source>
</evidence>
<sequence>MSVNNKTAYIYVITDIAIQNRNFEFTMNGFHSYKSLMRLVAINTLLMQLLLPISIAFTPLISLSVRADELDEIMGHVFNV</sequence>
<keyword evidence="1" id="KW-0472">Membrane</keyword>
<evidence type="ECO:0000256" key="1">
    <source>
        <dbReference type="SAM" id="Phobius"/>
    </source>
</evidence>
<keyword evidence="3" id="KW-1185">Reference proteome</keyword>
<organism evidence="2 3">
    <name type="scientific">Yersinia hibernica</name>
    <dbReference type="NCBI Taxonomy" id="2339259"/>
    <lineage>
        <taxon>Bacteria</taxon>
        <taxon>Pseudomonadati</taxon>
        <taxon>Pseudomonadota</taxon>
        <taxon>Gammaproteobacteria</taxon>
        <taxon>Enterobacterales</taxon>
        <taxon>Yersiniaceae</taxon>
        <taxon>Yersinia</taxon>
    </lineage>
</organism>
<keyword evidence="1" id="KW-0812">Transmembrane</keyword>
<reference evidence="3" key="1">
    <citation type="submission" date="2018-09" db="EMBL/GenBank/DDBJ databases">
        <title>Yersinia hibernicus sp. nov.</title>
        <authorList>
            <person name="Nguyen S.V."/>
            <person name="Mundanda D.M."/>
            <person name="Anes J."/>
            <person name="Fanning S."/>
        </authorList>
    </citation>
    <scope>NUCLEOTIDE SEQUENCE [LARGE SCALE GENOMIC DNA]</scope>
    <source>
        <strain evidence="3">CFS1934</strain>
    </source>
</reference>
<proteinExistence type="predicted"/>
<name>A0ABX5R084_9GAMM</name>
<keyword evidence="1" id="KW-1133">Transmembrane helix</keyword>
<feature type="transmembrane region" description="Helical" evidence="1">
    <location>
        <begin position="39"/>
        <end position="61"/>
    </location>
</feature>
<evidence type="ECO:0000313" key="2">
    <source>
        <dbReference type="EMBL" id="QAX78711.1"/>
    </source>
</evidence>
<dbReference type="Proteomes" id="UP000288804">
    <property type="component" value="Chromosome"/>
</dbReference>